<organism evidence="7 8">
    <name type="scientific">Halteria grandinella</name>
    <dbReference type="NCBI Taxonomy" id="5974"/>
    <lineage>
        <taxon>Eukaryota</taxon>
        <taxon>Sar</taxon>
        <taxon>Alveolata</taxon>
        <taxon>Ciliophora</taxon>
        <taxon>Intramacronucleata</taxon>
        <taxon>Spirotrichea</taxon>
        <taxon>Stichotrichia</taxon>
        <taxon>Sporadotrichida</taxon>
        <taxon>Halteriidae</taxon>
        <taxon>Halteria</taxon>
    </lineage>
</organism>
<feature type="transmembrane region" description="Helical" evidence="5">
    <location>
        <begin position="250"/>
        <end position="269"/>
    </location>
</feature>
<evidence type="ECO:0000313" key="7">
    <source>
        <dbReference type="EMBL" id="TNV76250.1"/>
    </source>
</evidence>
<gene>
    <name evidence="7" type="ORF">FGO68_gene13632</name>
</gene>
<keyword evidence="3 5" id="KW-1133">Transmembrane helix</keyword>
<feature type="transmembrane region" description="Helical" evidence="5">
    <location>
        <begin position="100"/>
        <end position="120"/>
    </location>
</feature>
<dbReference type="GO" id="GO:0016020">
    <property type="term" value="C:membrane"/>
    <property type="evidence" value="ECO:0007669"/>
    <property type="project" value="UniProtKB-SubCell"/>
</dbReference>
<evidence type="ECO:0000256" key="5">
    <source>
        <dbReference type="RuleBase" id="RU004379"/>
    </source>
</evidence>
<feature type="transmembrane region" description="Helical" evidence="5">
    <location>
        <begin position="68"/>
        <end position="88"/>
    </location>
</feature>
<evidence type="ECO:0000256" key="4">
    <source>
        <dbReference type="ARBA" id="ARBA00023136"/>
    </source>
</evidence>
<evidence type="ECO:0000256" key="3">
    <source>
        <dbReference type="ARBA" id="ARBA00022989"/>
    </source>
</evidence>
<evidence type="ECO:0000256" key="1">
    <source>
        <dbReference type="ARBA" id="ARBA00004141"/>
    </source>
</evidence>
<feature type="transmembrane region" description="Helical" evidence="5">
    <location>
        <begin position="188"/>
        <end position="205"/>
    </location>
</feature>
<dbReference type="Pfam" id="PF01027">
    <property type="entry name" value="Bax1-I"/>
    <property type="match status" value="1"/>
</dbReference>
<keyword evidence="2 5" id="KW-0812">Transmembrane</keyword>
<dbReference type="InterPro" id="IPR006214">
    <property type="entry name" value="Bax_inhibitor_1-related"/>
</dbReference>
<name>A0A8J8SZE3_HALGN</name>
<comment type="similarity">
    <text evidence="5">Belongs to the BI1 family.</text>
</comment>
<dbReference type="Proteomes" id="UP000785679">
    <property type="component" value="Unassembled WGS sequence"/>
</dbReference>
<keyword evidence="8" id="KW-1185">Reference proteome</keyword>
<dbReference type="AlphaFoldDB" id="A0A8J8SZE3"/>
<comment type="caution">
    <text evidence="7">The sequence shown here is derived from an EMBL/GenBank/DDBJ whole genome shotgun (WGS) entry which is preliminary data.</text>
</comment>
<feature type="region of interest" description="Disordered" evidence="6">
    <location>
        <begin position="1"/>
        <end position="42"/>
    </location>
</feature>
<dbReference type="PANTHER" id="PTHR23291">
    <property type="entry name" value="BAX INHIBITOR-RELATED"/>
    <property type="match status" value="1"/>
</dbReference>
<feature type="transmembrane region" description="Helical" evidence="5">
    <location>
        <begin position="217"/>
        <end position="238"/>
    </location>
</feature>
<proteinExistence type="inferred from homology"/>
<reference evidence="7" key="1">
    <citation type="submission" date="2019-06" db="EMBL/GenBank/DDBJ databases">
        <authorList>
            <person name="Zheng W."/>
        </authorList>
    </citation>
    <scope>NUCLEOTIDE SEQUENCE</scope>
    <source>
        <strain evidence="7">QDHG01</strain>
    </source>
</reference>
<evidence type="ECO:0000256" key="6">
    <source>
        <dbReference type="SAM" id="MobiDB-lite"/>
    </source>
</evidence>
<dbReference type="PANTHER" id="PTHR23291:SF47">
    <property type="entry name" value="TRANSMEMBRANE BAX INHIBITOR MOTIF CONTAINING 7"/>
    <property type="match status" value="1"/>
</dbReference>
<evidence type="ECO:0000256" key="2">
    <source>
        <dbReference type="ARBA" id="ARBA00022692"/>
    </source>
</evidence>
<keyword evidence="4 5" id="KW-0472">Membrane</keyword>
<feature type="compositionally biased region" description="Basic and acidic residues" evidence="6">
    <location>
        <begin position="25"/>
        <end position="42"/>
    </location>
</feature>
<accession>A0A8J8SZE3</accession>
<evidence type="ECO:0000313" key="8">
    <source>
        <dbReference type="Proteomes" id="UP000785679"/>
    </source>
</evidence>
<feature type="transmembrane region" description="Helical" evidence="5">
    <location>
        <begin position="132"/>
        <end position="150"/>
    </location>
</feature>
<sequence>MQGPAPAQSPNFKAKRSNNSTPNESFKDDTLPEQKMTIESEDLKTMQRMKRSRTFEESQDRMGFIRKVLGILTAQLVLTSLITFAPTYDATLRLWLREHPSLLWTCFALTLATQCCILCVRELARKVPLNYILLLTFTLSESYVVAFITTEYSPESVLMAAGMTAGVTIGLTVYAVRSEHDFTMAGGALFIIGAIFCTCGLMLAVCNVNRESLVFMIYSAVAVLLFGFYLIYDIQLIIGGGRYELDDDEYIIGALIVYLDIIMLFIHILELVGKKR</sequence>
<comment type="subcellular location">
    <subcellularLocation>
        <location evidence="1">Membrane</location>
        <topology evidence="1">Multi-pass membrane protein</topology>
    </subcellularLocation>
</comment>
<protein>
    <submittedName>
        <fullName evidence="7">Uncharacterized protein</fullName>
    </submittedName>
</protein>
<dbReference type="OrthoDB" id="7933078at2759"/>
<dbReference type="EMBL" id="RRYP01013920">
    <property type="protein sequence ID" value="TNV76250.1"/>
    <property type="molecule type" value="Genomic_DNA"/>
</dbReference>